<feature type="region of interest" description="Disordered" evidence="1">
    <location>
        <begin position="18"/>
        <end position="40"/>
    </location>
</feature>
<name>A0A8S1BI33_ARCPL</name>
<protein>
    <submittedName>
        <fullName evidence="2">Uncharacterized protein</fullName>
    </submittedName>
</protein>
<sequence length="348" mass="40214">MNVLYSKEKRGNVKKLPRKTQESFSSFTQSSSNQDSLASGDGDCARCCRLCGGDTMLKYFRDSYVWEGVEERYDQLLYDCFGVKVTSSDCMICDWCVRALRGTEKFRALVHAAFDPTASASDMAIDTDASSTLITIRTNSCQTTNIGSEQRSRLEKQEQQMISKKVDTQRKRTLKKMVGRQDIINKRTIVNCEICNQKYPMMVPNGVCKAFTCSRCNKNRDSKNAVCKKCNIVMPKNMFKDHMEMHVKADVRATSRLMQHKKLLHSSRTKIVMVPKPRNQCTKDSKKYYTVGRQAEHVKDMKEVFDDNEKYTSNYDEDLNSKQHEESQMYPASHHCREHHYILENEIK</sequence>
<dbReference type="OrthoDB" id="440760at2759"/>
<evidence type="ECO:0000313" key="3">
    <source>
        <dbReference type="Proteomes" id="UP000494256"/>
    </source>
</evidence>
<dbReference type="Proteomes" id="UP000494256">
    <property type="component" value="Unassembled WGS sequence"/>
</dbReference>
<comment type="caution">
    <text evidence="2">The sequence shown here is derived from an EMBL/GenBank/DDBJ whole genome shotgun (WGS) entry which is preliminary data.</text>
</comment>
<reference evidence="2 3" key="1">
    <citation type="submission" date="2020-04" db="EMBL/GenBank/DDBJ databases">
        <authorList>
            <person name="Wallbank WR R."/>
            <person name="Pardo Diaz C."/>
            <person name="Kozak K."/>
            <person name="Martin S."/>
            <person name="Jiggins C."/>
            <person name="Moest M."/>
            <person name="Warren A I."/>
            <person name="Byers J.R.P. K."/>
            <person name="Montejo-Kovacevich G."/>
            <person name="Yen C E."/>
        </authorList>
    </citation>
    <scope>NUCLEOTIDE SEQUENCE [LARGE SCALE GENOMIC DNA]</scope>
</reference>
<accession>A0A8S1BI33</accession>
<gene>
    <name evidence="2" type="ORF">APLA_LOCUS16502</name>
</gene>
<evidence type="ECO:0000256" key="1">
    <source>
        <dbReference type="SAM" id="MobiDB-lite"/>
    </source>
</evidence>
<proteinExistence type="predicted"/>
<dbReference type="EMBL" id="CADEBD010000739">
    <property type="protein sequence ID" value="CAB3259433.1"/>
    <property type="molecule type" value="Genomic_DNA"/>
</dbReference>
<dbReference type="AlphaFoldDB" id="A0A8S1BI33"/>
<feature type="compositionally biased region" description="Low complexity" evidence="1">
    <location>
        <begin position="22"/>
        <end position="32"/>
    </location>
</feature>
<organism evidence="2 3">
    <name type="scientific">Arctia plantaginis</name>
    <name type="common">Wood tiger moth</name>
    <name type="synonym">Phalaena plantaginis</name>
    <dbReference type="NCBI Taxonomy" id="874455"/>
    <lineage>
        <taxon>Eukaryota</taxon>
        <taxon>Metazoa</taxon>
        <taxon>Ecdysozoa</taxon>
        <taxon>Arthropoda</taxon>
        <taxon>Hexapoda</taxon>
        <taxon>Insecta</taxon>
        <taxon>Pterygota</taxon>
        <taxon>Neoptera</taxon>
        <taxon>Endopterygota</taxon>
        <taxon>Lepidoptera</taxon>
        <taxon>Glossata</taxon>
        <taxon>Ditrysia</taxon>
        <taxon>Noctuoidea</taxon>
        <taxon>Erebidae</taxon>
        <taxon>Arctiinae</taxon>
        <taxon>Arctia</taxon>
    </lineage>
</organism>
<evidence type="ECO:0000313" key="2">
    <source>
        <dbReference type="EMBL" id="CAB3259433.1"/>
    </source>
</evidence>